<keyword evidence="3 6" id="KW-0812">Transmembrane</keyword>
<reference evidence="7 8" key="1">
    <citation type="submission" date="2024-04" db="EMBL/GenBank/DDBJ databases">
        <title>Human intestinal bacterial collection.</title>
        <authorList>
            <person name="Pauvert C."/>
            <person name="Hitch T.C.A."/>
            <person name="Clavel T."/>
        </authorList>
    </citation>
    <scope>NUCLEOTIDE SEQUENCE [LARGE SCALE GENOMIC DNA]</scope>
    <source>
        <strain evidence="7 8">CLA-SR-H026</strain>
    </source>
</reference>
<dbReference type="Pfam" id="PF02361">
    <property type="entry name" value="CbiQ"/>
    <property type="match status" value="1"/>
</dbReference>
<dbReference type="Proteomes" id="UP001481872">
    <property type="component" value="Unassembled WGS sequence"/>
</dbReference>
<keyword evidence="5 6" id="KW-0472">Membrane</keyword>
<evidence type="ECO:0000256" key="1">
    <source>
        <dbReference type="ARBA" id="ARBA00004141"/>
    </source>
</evidence>
<evidence type="ECO:0000256" key="5">
    <source>
        <dbReference type="ARBA" id="ARBA00023136"/>
    </source>
</evidence>
<dbReference type="CDD" id="cd16914">
    <property type="entry name" value="EcfT"/>
    <property type="match status" value="1"/>
</dbReference>
<dbReference type="PANTHER" id="PTHR34857:SF2">
    <property type="entry name" value="SLL0384 PROTEIN"/>
    <property type="match status" value="1"/>
</dbReference>
<feature type="transmembrane region" description="Helical" evidence="6">
    <location>
        <begin position="6"/>
        <end position="25"/>
    </location>
</feature>
<keyword evidence="2" id="KW-1003">Cell membrane</keyword>
<dbReference type="RefSeq" id="WP_267303765.1">
    <property type="nucleotide sequence ID" value="NZ_JAOQJD010000004.1"/>
</dbReference>
<accession>A0ABV1J657</accession>
<dbReference type="InterPro" id="IPR051611">
    <property type="entry name" value="ECF_transporter_component"/>
</dbReference>
<dbReference type="PANTHER" id="PTHR34857">
    <property type="entry name" value="SLL0384 PROTEIN"/>
    <property type="match status" value="1"/>
</dbReference>
<gene>
    <name evidence="7" type="ORF">AAA081_01470</name>
</gene>
<feature type="transmembrane region" description="Helical" evidence="6">
    <location>
        <begin position="163"/>
        <end position="180"/>
    </location>
</feature>
<sequence length="187" mass="21068">MDRKWSFVLKGTITSALAYGATLYLQGEGFFSLCFNLYAGIVLRILPGVMMGYYAITTTTLSDLVCALKKWHMPNGILIPVSVMFRFFYSIKEDYGKIKEAMWMHGMGRQDLLTKPVEYLEYRFMPLLMITSNTADHVAISAMTRGMTEDCNRSSISTTRIRCFDGVLLAFAFVVIGLAVRSKYAGI</sequence>
<evidence type="ECO:0000313" key="8">
    <source>
        <dbReference type="Proteomes" id="UP001481872"/>
    </source>
</evidence>
<keyword evidence="8" id="KW-1185">Reference proteome</keyword>
<proteinExistence type="predicted"/>
<dbReference type="InterPro" id="IPR003339">
    <property type="entry name" value="ABC/ECF_trnsptr_transmembrane"/>
</dbReference>
<evidence type="ECO:0000256" key="6">
    <source>
        <dbReference type="SAM" id="Phobius"/>
    </source>
</evidence>
<evidence type="ECO:0000313" key="7">
    <source>
        <dbReference type="EMBL" id="MEQ3352976.1"/>
    </source>
</evidence>
<keyword evidence="4 6" id="KW-1133">Transmembrane helix</keyword>
<name>A0ABV1J657_9FIRM</name>
<protein>
    <submittedName>
        <fullName evidence="7">Energy-coupling factor transporter transmembrane component T</fullName>
    </submittedName>
</protein>
<evidence type="ECO:0000256" key="2">
    <source>
        <dbReference type="ARBA" id="ARBA00022475"/>
    </source>
</evidence>
<comment type="subcellular location">
    <subcellularLocation>
        <location evidence="1">Membrane</location>
        <topology evidence="1">Multi-pass membrane protein</topology>
    </subcellularLocation>
</comment>
<comment type="caution">
    <text evidence="7">The sequence shown here is derived from an EMBL/GenBank/DDBJ whole genome shotgun (WGS) entry which is preliminary data.</text>
</comment>
<organism evidence="7 8">
    <name type="scientific">Aedoeadaptatus acetigenes</name>
    <dbReference type="NCBI Taxonomy" id="2981723"/>
    <lineage>
        <taxon>Bacteria</taxon>
        <taxon>Bacillati</taxon>
        <taxon>Bacillota</taxon>
        <taxon>Tissierellia</taxon>
        <taxon>Tissierellales</taxon>
        <taxon>Peptoniphilaceae</taxon>
        <taxon>Aedoeadaptatus</taxon>
    </lineage>
</organism>
<feature type="transmembrane region" description="Helical" evidence="6">
    <location>
        <begin position="71"/>
        <end position="89"/>
    </location>
</feature>
<dbReference type="EMBL" id="JBBNPS010000002">
    <property type="protein sequence ID" value="MEQ3352976.1"/>
    <property type="molecule type" value="Genomic_DNA"/>
</dbReference>
<evidence type="ECO:0000256" key="3">
    <source>
        <dbReference type="ARBA" id="ARBA00022692"/>
    </source>
</evidence>
<feature type="transmembrane region" description="Helical" evidence="6">
    <location>
        <begin position="37"/>
        <end position="56"/>
    </location>
</feature>
<evidence type="ECO:0000256" key="4">
    <source>
        <dbReference type="ARBA" id="ARBA00022989"/>
    </source>
</evidence>